<name>A0A6A4NZ50_LUPAL</name>
<dbReference type="PANTHER" id="PTHR46851:SF11">
    <property type="entry name" value="GYF DOMAIN-CONTAINING PROTEIN"/>
    <property type="match status" value="1"/>
</dbReference>
<organism evidence="3 4">
    <name type="scientific">Lupinus albus</name>
    <name type="common">White lupine</name>
    <name type="synonym">Lupinus termis</name>
    <dbReference type="NCBI Taxonomy" id="3870"/>
    <lineage>
        <taxon>Eukaryota</taxon>
        <taxon>Viridiplantae</taxon>
        <taxon>Streptophyta</taxon>
        <taxon>Embryophyta</taxon>
        <taxon>Tracheophyta</taxon>
        <taxon>Spermatophyta</taxon>
        <taxon>Magnoliopsida</taxon>
        <taxon>eudicotyledons</taxon>
        <taxon>Gunneridae</taxon>
        <taxon>Pentapetalae</taxon>
        <taxon>rosids</taxon>
        <taxon>fabids</taxon>
        <taxon>Fabales</taxon>
        <taxon>Fabaceae</taxon>
        <taxon>Papilionoideae</taxon>
        <taxon>50 kb inversion clade</taxon>
        <taxon>genistoids sensu lato</taxon>
        <taxon>core genistoids</taxon>
        <taxon>Genisteae</taxon>
        <taxon>Lupinus</taxon>
    </lineage>
</organism>
<dbReference type="Proteomes" id="UP000447434">
    <property type="component" value="Chromosome 18"/>
</dbReference>
<dbReference type="InterPro" id="IPR045894">
    <property type="entry name" value="At5g08430-like"/>
</dbReference>
<keyword evidence="1" id="KW-0175">Coiled coil</keyword>
<evidence type="ECO:0000256" key="1">
    <source>
        <dbReference type="SAM" id="Coils"/>
    </source>
</evidence>
<evidence type="ECO:0000256" key="2">
    <source>
        <dbReference type="SAM" id="MobiDB-lite"/>
    </source>
</evidence>
<dbReference type="EMBL" id="WOCE01000018">
    <property type="protein sequence ID" value="KAE9594441.1"/>
    <property type="molecule type" value="Genomic_DNA"/>
</dbReference>
<evidence type="ECO:0000313" key="3">
    <source>
        <dbReference type="EMBL" id="KAE9594441.1"/>
    </source>
</evidence>
<feature type="region of interest" description="Disordered" evidence="2">
    <location>
        <begin position="130"/>
        <end position="179"/>
    </location>
</feature>
<accession>A0A6A4NZ50</accession>
<reference evidence="4" key="1">
    <citation type="journal article" date="2020" name="Nat. Commun.">
        <title>Genome sequence of the cluster root forming white lupin.</title>
        <authorList>
            <person name="Hufnagel B."/>
            <person name="Marques A."/>
            <person name="Soriano A."/>
            <person name="Marques L."/>
            <person name="Divol F."/>
            <person name="Doumas P."/>
            <person name="Sallet E."/>
            <person name="Mancinotti D."/>
            <person name="Carrere S."/>
            <person name="Marande W."/>
            <person name="Arribat S."/>
            <person name="Keller J."/>
            <person name="Huneau C."/>
            <person name="Blein T."/>
            <person name="Aime D."/>
            <person name="Laguerre M."/>
            <person name="Taylor J."/>
            <person name="Schubert V."/>
            <person name="Nelson M."/>
            <person name="Geu-Flores F."/>
            <person name="Crespi M."/>
            <person name="Gallardo-Guerrero K."/>
            <person name="Delaux P.-M."/>
            <person name="Salse J."/>
            <person name="Berges H."/>
            <person name="Guyot R."/>
            <person name="Gouzy J."/>
            <person name="Peret B."/>
        </authorList>
    </citation>
    <scope>NUCLEOTIDE SEQUENCE [LARGE SCALE GENOMIC DNA]</scope>
    <source>
        <strain evidence="4">cv. Amiga</strain>
    </source>
</reference>
<feature type="coiled-coil region" evidence="1">
    <location>
        <begin position="349"/>
        <end position="383"/>
    </location>
</feature>
<gene>
    <name evidence="3" type="ORF">Lalb_Chr18g0053821</name>
</gene>
<dbReference type="AlphaFoldDB" id="A0A6A4NZ50"/>
<proteinExistence type="predicted"/>
<protein>
    <submittedName>
        <fullName evidence="3">Putative transcription factor C2H2 family</fullName>
    </submittedName>
</protein>
<keyword evidence="4" id="KW-1185">Reference proteome</keyword>
<sequence>MFSSQTLSSILLRLSSHYCSVCRKSSVYKCYCCPKAFCRSCLVEENDDFAIAKGKKGFCSHCLELAVMIEEKFDVTSEGVKIDFRAPGTYEYLFSEYYRRIKEKEGINYSHVHSAYILWKKATESAQAKEPPYAGSSKKGKEVATPTTTSLPKRKRSSSTSTSLARRRDSSRRNQTRSLITIPVLTSPNNADLSVDDVMHGCASIAENVENPSYNVTYPYVGLPHNFASWTSQDDAKLASSFISVHPDIVFPDSSYAQCFLEPAYKTFVVLLKMFRDSSSIHELVSENRALVVEKLKGMKLFGFSGSWLESLLDKLSGPNSLHAHVDISILNQNEESYASQRVSLMAYIDELTSILEESSNKLSEVETKLKDIAAEKRIYEEACNELGSFFNF</sequence>
<dbReference type="OrthoDB" id="10408101at2759"/>
<evidence type="ECO:0000313" key="4">
    <source>
        <dbReference type="Proteomes" id="UP000447434"/>
    </source>
</evidence>
<comment type="caution">
    <text evidence="3">The sequence shown here is derived from an EMBL/GenBank/DDBJ whole genome shotgun (WGS) entry which is preliminary data.</text>
</comment>
<dbReference type="PANTHER" id="PTHR46851">
    <property type="entry name" value="OS01G0884500 PROTEIN"/>
    <property type="match status" value="1"/>
</dbReference>